<protein>
    <submittedName>
        <fullName evidence="1">Uncharacterized protein</fullName>
    </submittedName>
</protein>
<dbReference type="Proteomes" id="UP000031465">
    <property type="component" value="Unassembled WGS sequence"/>
</dbReference>
<evidence type="ECO:0000313" key="1">
    <source>
        <dbReference type="EMBL" id="KIC72164.1"/>
    </source>
</evidence>
<comment type="caution">
    <text evidence="1">The sequence shown here is derived from an EMBL/GenBank/DDBJ whole genome shotgun (WGS) entry which is preliminary data.</text>
</comment>
<reference evidence="1 2" key="1">
    <citation type="journal article" date="2014" name="Mol. Biol. Evol.">
        <title>Massive expansion of Ubiquitination-related gene families within the Chlamydiae.</title>
        <authorList>
            <person name="Domman D."/>
            <person name="Collingro A."/>
            <person name="Lagkouvardos I."/>
            <person name="Gehre L."/>
            <person name="Weinmaier T."/>
            <person name="Rattei T."/>
            <person name="Subtil A."/>
            <person name="Horn M."/>
        </authorList>
    </citation>
    <scope>NUCLEOTIDE SEQUENCE [LARGE SCALE GENOMIC DNA]</scope>
    <source>
        <strain evidence="1 2">EI2</strain>
    </source>
</reference>
<dbReference type="EMBL" id="JSAN01000061">
    <property type="protein sequence ID" value="KIC72164.1"/>
    <property type="molecule type" value="Genomic_DNA"/>
</dbReference>
<sequence length="64" mass="7601">MSLHRVCRIFDVNMPWLLDFINFIINDLHEDLNAQVTCHQKDELKVAKLEGDERWSFVGNKKND</sequence>
<proteinExistence type="predicted"/>
<dbReference type="AlphaFoldDB" id="A0A0C1H3Q1"/>
<accession>A0A0C1H3Q1</accession>
<organism evidence="1 2">
    <name type="scientific">Candidatus Protochlamydia amoebophila</name>
    <dbReference type="NCBI Taxonomy" id="362787"/>
    <lineage>
        <taxon>Bacteria</taxon>
        <taxon>Pseudomonadati</taxon>
        <taxon>Chlamydiota</taxon>
        <taxon>Chlamydiia</taxon>
        <taxon>Parachlamydiales</taxon>
        <taxon>Parachlamydiaceae</taxon>
        <taxon>Candidatus Protochlamydia</taxon>
    </lineage>
</organism>
<dbReference type="PATRIC" id="fig|362787.3.peg.975"/>
<evidence type="ECO:0000313" key="2">
    <source>
        <dbReference type="Proteomes" id="UP000031465"/>
    </source>
</evidence>
<name>A0A0C1H3Q1_9BACT</name>
<gene>
    <name evidence="1" type="ORF">DB44_CO00340</name>
</gene>